<evidence type="ECO:0000259" key="13">
    <source>
        <dbReference type="PROSITE" id="PS50990"/>
    </source>
</evidence>
<dbReference type="InterPro" id="IPR039421">
    <property type="entry name" value="Type_1_exporter"/>
</dbReference>
<dbReference type="PROSITE" id="PS50893">
    <property type="entry name" value="ABC_TRANSPORTER_2"/>
    <property type="match status" value="1"/>
</dbReference>
<dbReference type="InterPro" id="IPR011527">
    <property type="entry name" value="ABC1_TM_dom"/>
</dbReference>
<keyword evidence="4 10" id="KW-0812">Transmembrane</keyword>
<keyword evidence="2" id="KW-0813">Transport</keyword>
<dbReference type="InterPro" id="IPR010132">
    <property type="entry name" value="ATPase_T1SS_HlyB"/>
</dbReference>
<protein>
    <recommendedName>
        <fullName evidence="16">Type I secretion system permease/ATPase</fullName>
    </recommendedName>
</protein>
<dbReference type="SMART" id="SM00382">
    <property type="entry name" value="AAA"/>
    <property type="match status" value="1"/>
</dbReference>
<evidence type="ECO:0000256" key="1">
    <source>
        <dbReference type="ARBA" id="ARBA00004651"/>
    </source>
</evidence>
<dbReference type="GO" id="GO:0016887">
    <property type="term" value="F:ATP hydrolysis activity"/>
    <property type="evidence" value="ECO:0007669"/>
    <property type="project" value="InterPro"/>
</dbReference>
<keyword evidence="8 10" id="KW-1133">Transmembrane helix</keyword>
<evidence type="ECO:0000256" key="6">
    <source>
        <dbReference type="ARBA" id="ARBA00022801"/>
    </source>
</evidence>
<proteinExistence type="predicted"/>
<feature type="domain" description="ABC transmembrane type-1" evidence="12">
    <location>
        <begin position="157"/>
        <end position="436"/>
    </location>
</feature>
<dbReference type="InterPro" id="IPR036640">
    <property type="entry name" value="ABC1_TM_sf"/>
</dbReference>
<feature type="domain" description="ABC transporter" evidence="11">
    <location>
        <begin position="470"/>
        <end position="705"/>
    </location>
</feature>
<dbReference type="EMBL" id="JAIT01000033">
    <property type="protein sequence ID" value="KLE05306.1"/>
    <property type="molecule type" value="Genomic_DNA"/>
</dbReference>
<dbReference type="GO" id="GO:0006508">
    <property type="term" value="P:proteolysis"/>
    <property type="evidence" value="ECO:0007669"/>
    <property type="project" value="InterPro"/>
</dbReference>
<evidence type="ECO:0000256" key="2">
    <source>
        <dbReference type="ARBA" id="ARBA00022448"/>
    </source>
</evidence>
<evidence type="ECO:0000256" key="10">
    <source>
        <dbReference type="SAM" id="Phobius"/>
    </source>
</evidence>
<feature type="transmembrane region" description="Helical" evidence="10">
    <location>
        <begin position="295"/>
        <end position="315"/>
    </location>
</feature>
<dbReference type="InterPro" id="IPR027417">
    <property type="entry name" value="P-loop_NTPase"/>
</dbReference>
<evidence type="ECO:0000256" key="8">
    <source>
        <dbReference type="ARBA" id="ARBA00022989"/>
    </source>
</evidence>
<evidence type="ECO:0000313" key="15">
    <source>
        <dbReference type="Proteomes" id="UP000035462"/>
    </source>
</evidence>
<name>A0A837JC36_9BACT</name>
<dbReference type="SUPFAM" id="SSF90123">
    <property type="entry name" value="ABC transporter transmembrane region"/>
    <property type="match status" value="1"/>
</dbReference>
<evidence type="ECO:0000259" key="11">
    <source>
        <dbReference type="PROSITE" id="PS50893"/>
    </source>
</evidence>
<dbReference type="Pfam" id="PF00005">
    <property type="entry name" value="ABC_tran"/>
    <property type="match status" value="1"/>
</dbReference>
<evidence type="ECO:0000256" key="3">
    <source>
        <dbReference type="ARBA" id="ARBA00022475"/>
    </source>
</evidence>
<feature type="transmembrane region" description="Helical" evidence="10">
    <location>
        <begin position="264"/>
        <end position="289"/>
    </location>
</feature>
<dbReference type="SUPFAM" id="SSF52540">
    <property type="entry name" value="P-loop containing nucleoside triphosphate hydrolases"/>
    <property type="match status" value="1"/>
</dbReference>
<gene>
    <name evidence="14" type="ORF">AF77_05105</name>
</gene>
<dbReference type="Gene3D" id="3.40.50.300">
    <property type="entry name" value="P-loop containing nucleotide triphosphate hydrolases"/>
    <property type="match status" value="1"/>
</dbReference>
<keyword evidence="7" id="KW-0067">ATP-binding</keyword>
<dbReference type="InterPro" id="IPR003593">
    <property type="entry name" value="AAA+_ATPase"/>
</dbReference>
<keyword evidence="3" id="KW-1003">Cell membrane</keyword>
<dbReference type="AlphaFoldDB" id="A0A837JC36"/>
<dbReference type="PANTHER" id="PTHR43394">
    <property type="entry name" value="ATP-DEPENDENT PERMEASE MDL1, MITOCHONDRIAL"/>
    <property type="match status" value="1"/>
</dbReference>
<dbReference type="PROSITE" id="PS50929">
    <property type="entry name" value="ABC_TM1F"/>
    <property type="match status" value="1"/>
</dbReference>
<evidence type="ECO:0000256" key="4">
    <source>
        <dbReference type="ARBA" id="ARBA00022692"/>
    </source>
</evidence>
<dbReference type="Gene3D" id="3.90.70.10">
    <property type="entry name" value="Cysteine proteinases"/>
    <property type="match status" value="1"/>
</dbReference>
<dbReference type="InterPro" id="IPR005074">
    <property type="entry name" value="Peptidase_C39"/>
</dbReference>
<sequence>MTKNKIIENELVHSFLLLTRMLNCEISYDDLIFKIGSSNEIIEEDLLYVATEYFDLKTKKVSVKLEKLRNNPLPAIVKLKDDKYSLLFSIENDKYKIYDFDNSKQILLEKDEFEKIYDGEIILVSKDEKNSDSTIRNFGLSWFIKSFFKQDRLIYHVLFAAFIIQIFALITPLFTMIIIDKVFSSSGNSTLEVLVIGLFIIAIFDFIISYSRKHLLSHMTSIIDVTMVSKFFRHLTSLPLSFFSSKQSGDVVARFKEVESIRNFISSGLLTSIIDFPFGIIFLVVMFLFSPSLTIIVLIAIIIIFLLYGVANPILKERLKKKLQLSTDSQSYLFDCVSSIETIKSMSIEPTIRRDYEEQLAKQTKHNAKTDDISGNISQIASFVNKITVALCLWIGAIGVLNGDMTAGQLIAFNMLIGRIMAPAQRIAQTLQQIYQVKISTKRVQEIFNTKEEISINSTQTNLPKLKGEVLFDKVSFKYNEEAPLVLNNINLKVNTGDIIGVVGKSGSGKTTFTRLLQRLFHPTSGKISIDGFDISTIDPNWLRRQIGVVMQDNLLLNKSIKDNITLSNPRATMKEVEYVCQLSGASDFILSLPKAYDTIVGERGNLLSTGQRQRIAIARALINNPKILIFDEATSAIDFESEIIIQKNLKKICEGRTVFIVSHRVSVLKITNKIVSLYDGKIIELGTKEELLRNEKGYFHNLCKAQNILSEI</sequence>
<evidence type="ECO:0000256" key="5">
    <source>
        <dbReference type="ARBA" id="ARBA00022741"/>
    </source>
</evidence>
<accession>A0A837JC36</accession>
<evidence type="ECO:0000256" key="9">
    <source>
        <dbReference type="ARBA" id="ARBA00023136"/>
    </source>
</evidence>
<organism evidence="14 15">
    <name type="scientific">Aliarcobacter butzleri L352</name>
    <dbReference type="NCBI Taxonomy" id="1447260"/>
    <lineage>
        <taxon>Bacteria</taxon>
        <taxon>Pseudomonadati</taxon>
        <taxon>Campylobacterota</taxon>
        <taxon>Epsilonproteobacteria</taxon>
        <taxon>Campylobacterales</taxon>
        <taxon>Arcobacteraceae</taxon>
        <taxon>Aliarcobacter</taxon>
    </lineage>
</organism>
<dbReference type="GO" id="GO:0005886">
    <property type="term" value="C:plasma membrane"/>
    <property type="evidence" value="ECO:0007669"/>
    <property type="project" value="UniProtKB-SubCell"/>
</dbReference>
<dbReference type="GO" id="GO:0015421">
    <property type="term" value="F:ABC-type oligopeptide transporter activity"/>
    <property type="evidence" value="ECO:0007669"/>
    <property type="project" value="TreeGrafter"/>
</dbReference>
<evidence type="ECO:0000256" key="7">
    <source>
        <dbReference type="ARBA" id="ARBA00022840"/>
    </source>
</evidence>
<dbReference type="Gene3D" id="1.20.1560.10">
    <property type="entry name" value="ABC transporter type 1, transmembrane domain"/>
    <property type="match status" value="1"/>
</dbReference>
<keyword evidence="9 10" id="KW-0472">Membrane</keyword>
<dbReference type="GO" id="GO:0005524">
    <property type="term" value="F:ATP binding"/>
    <property type="evidence" value="ECO:0007669"/>
    <property type="project" value="UniProtKB-KW"/>
</dbReference>
<dbReference type="PANTHER" id="PTHR43394:SF1">
    <property type="entry name" value="ATP-BINDING CASSETTE SUB-FAMILY B MEMBER 10, MITOCHONDRIAL"/>
    <property type="match status" value="1"/>
</dbReference>
<comment type="caution">
    <text evidence="14">The sequence shown here is derived from an EMBL/GenBank/DDBJ whole genome shotgun (WGS) entry which is preliminary data.</text>
</comment>
<dbReference type="RefSeq" id="WP_046994773.1">
    <property type="nucleotide sequence ID" value="NZ_JAIT01000033.1"/>
</dbReference>
<feature type="transmembrane region" description="Helical" evidence="10">
    <location>
        <begin position="153"/>
        <end position="179"/>
    </location>
</feature>
<dbReference type="GO" id="GO:0030256">
    <property type="term" value="C:type I protein secretion system complex"/>
    <property type="evidence" value="ECO:0007669"/>
    <property type="project" value="InterPro"/>
</dbReference>
<keyword evidence="6" id="KW-0378">Hydrolase</keyword>
<dbReference type="PROSITE" id="PS50990">
    <property type="entry name" value="PEPTIDASE_C39"/>
    <property type="match status" value="1"/>
</dbReference>
<dbReference type="NCBIfam" id="TIGR01846">
    <property type="entry name" value="type_I_sec_HlyB"/>
    <property type="match status" value="1"/>
</dbReference>
<feature type="domain" description="Peptidase C39" evidence="13">
    <location>
        <begin position="1"/>
        <end position="124"/>
    </location>
</feature>
<dbReference type="Pfam" id="PF03412">
    <property type="entry name" value="Peptidase_C39"/>
    <property type="match status" value="1"/>
</dbReference>
<feature type="transmembrane region" description="Helical" evidence="10">
    <location>
        <begin position="191"/>
        <end position="210"/>
    </location>
</feature>
<dbReference type="InterPro" id="IPR003439">
    <property type="entry name" value="ABC_transporter-like_ATP-bd"/>
</dbReference>
<dbReference type="FunFam" id="3.40.50.300:FF:000299">
    <property type="entry name" value="ABC transporter ATP-binding protein/permease"/>
    <property type="match status" value="1"/>
</dbReference>
<dbReference type="GO" id="GO:0008233">
    <property type="term" value="F:peptidase activity"/>
    <property type="evidence" value="ECO:0007669"/>
    <property type="project" value="InterPro"/>
</dbReference>
<dbReference type="Proteomes" id="UP000035462">
    <property type="component" value="Unassembled WGS sequence"/>
</dbReference>
<keyword evidence="5" id="KW-0547">Nucleotide-binding</keyword>
<evidence type="ECO:0000259" key="12">
    <source>
        <dbReference type="PROSITE" id="PS50929"/>
    </source>
</evidence>
<reference evidence="14 15" key="1">
    <citation type="submission" date="2014-01" db="EMBL/GenBank/DDBJ databases">
        <title>Development of a Comparative Genomic Fingerprinting Assay for High Resolution Genotyping of Arcobacter butzleri.</title>
        <authorList>
            <person name="Webb A.L."/>
            <person name="Inglis G.D."/>
            <person name="Kruczkiewicz P."/>
            <person name="Selinger L.B."/>
            <person name="Taboada E.N."/>
        </authorList>
    </citation>
    <scope>NUCLEOTIDE SEQUENCE [LARGE SCALE GENOMIC DNA]</scope>
    <source>
        <strain evidence="14 15">L352</strain>
    </source>
</reference>
<dbReference type="GO" id="GO:0030253">
    <property type="term" value="P:protein secretion by the type I secretion system"/>
    <property type="evidence" value="ECO:0007669"/>
    <property type="project" value="InterPro"/>
</dbReference>
<dbReference type="Pfam" id="PF00664">
    <property type="entry name" value="ABC_membrane"/>
    <property type="match status" value="1"/>
</dbReference>
<comment type="subcellular location">
    <subcellularLocation>
        <location evidence="1">Cell membrane</location>
        <topology evidence="1">Multi-pass membrane protein</topology>
    </subcellularLocation>
</comment>
<evidence type="ECO:0008006" key="16">
    <source>
        <dbReference type="Google" id="ProtNLM"/>
    </source>
</evidence>
<evidence type="ECO:0000313" key="14">
    <source>
        <dbReference type="EMBL" id="KLE05306.1"/>
    </source>
</evidence>